<feature type="transmembrane region" description="Helical" evidence="1">
    <location>
        <begin position="7"/>
        <end position="26"/>
    </location>
</feature>
<accession>A0ABY6LQK5</accession>
<keyword evidence="1" id="KW-0812">Transmembrane</keyword>
<evidence type="ECO:0000256" key="1">
    <source>
        <dbReference type="SAM" id="Phobius"/>
    </source>
</evidence>
<keyword evidence="3" id="KW-1185">Reference proteome</keyword>
<sequence length="97" mass="10850">MQGDRYLGLQIYFSSYLHIWTSTITLSGGNILVLNIAPTLGCAGCFGSSSIFTYLKKMDQRTCIKFCVKNEIKCADAFRMLTVAFGEATLDRSNVYR</sequence>
<feature type="transmembrane region" description="Helical" evidence="1">
    <location>
        <begin position="32"/>
        <end position="55"/>
    </location>
</feature>
<keyword evidence="1" id="KW-0472">Membrane</keyword>
<proteinExistence type="predicted"/>
<dbReference type="Proteomes" id="UP001235939">
    <property type="component" value="Chromosome 23"/>
</dbReference>
<evidence type="ECO:0000313" key="2">
    <source>
        <dbReference type="EMBL" id="UYV83463.1"/>
    </source>
</evidence>
<gene>
    <name evidence="2" type="ORF">LAZ67_23001112</name>
</gene>
<evidence type="ECO:0000313" key="3">
    <source>
        <dbReference type="Proteomes" id="UP001235939"/>
    </source>
</evidence>
<dbReference type="Gene3D" id="1.10.10.1450">
    <property type="match status" value="1"/>
</dbReference>
<keyword evidence="1" id="KW-1133">Transmembrane helix</keyword>
<protein>
    <submittedName>
        <fullName evidence="2">Uncharacterized protein</fullName>
    </submittedName>
</protein>
<name>A0ABY6LQK5_9ARAC</name>
<reference evidence="2 3" key="1">
    <citation type="submission" date="2022-03" db="EMBL/GenBank/DDBJ databases">
        <title>A chromosomal length assembly of Cordylochernes scorpioides.</title>
        <authorList>
            <person name="Zeh D."/>
            <person name="Zeh J."/>
        </authorList>
    </citation>
    <scope>NUCLEOTIDE SEQUENCE [LARGE SCALE GENOMIC DNA]</scope>
    <source>
        <strain evidence="2">IN4F17</strain>
        <tissue evidence="2">Whole Body</tissue>
    </source>
</reference>
<organism evidence="2 3">
    <name type="scientific">Cordylochernes scorpioides</name>
    <dbReference type="NCBI Taxonomy" id="51811"/>
    <lineage>
        <taxon>Eukaryota</taxon>
        <taxon>Metazoa</taxon>
        <taxon>Ecdysozoa</taxon>
        <taxon>Arthropoda</taxon>
        <taxon>Chelicerata</taxon>
        <taxon>Arachnida</taxon>
        <taxon>Pseudoscorpiones</taxon>
        <taxon>Cheliferoidea</taxon>
        <taxon>Chernetidae</taxon>
        <taxon>Cordylochernes</taxon>
    </lineage>
</organism>
<dbReference type="EMBL" id="CP092885">
    <property type="protein sequence ID" value="UYV83463.1"/>
    <property type="molecule type" value="Genomic_DNA"/>
</dbReference>